<keyword evidence="7" id="KW-1185">Reference proteome</keyword>
<dbReference type="EC" id="3.1.1.-" evidence="5"/>
<keyword evidence="5" id="KW-0961">Cell wall biogenesis/degradation</keyword>
<evidence type="ECO:0000256" key="2">
    <source>
        <dbReference type="ARBA" id="ARBA00004191"/>
    </source>
</evidence>
<accession>A0A7I8KE49</accession>
<dbReference type="Pfam" id="PF03283">
    <property type="entry name" value="PAE"/>
    <property type="match status" value="1"/>
</dbReference>
<evidence type="ECO:0000256" key="5">
    <source>
        <dbReference type="RuleBase" id="RU363114"/>
    </source>
</evidence>
<dbReference type="Proteomes" id="UP000663760">
    <property type="component" value="Chromosome 4"/>
</dbReference>
<evidence type="ECO:0000256" key="1">
    <source>
        <dbReference type="ARBA" id="ARBA00003534"/>
    </source>
</evidence>
<protein>
    <recommendedName>
        <fullName evidence="5">Pectin acetylesterase</fullName>
        <ecNumber evidence="5">3.1.1.-</ecNumber>
    </recommendedName>
</protein>
<evidence type="ECO:0000256" key="4">
    <source>
        <dbReference type="ARBA" id="ARBA00022512"/>
    </source>
</evidence>
<dbReference type="PANTHER" id="PTHR21562:SF93">
    <property type="entry name" value="PECTIN ACETYLESTERASE 8"/>
    <property type="match status" value="1"/>
</dbReference>
<dbReference type="OrthoDB" id="2015280at2759"/>
<evidence type="ECO:0000313" key="6">
    <source>
        <dbReference type="EMBL" id="CAA7395504.1"/>
    </source>
</evidence>
<dbReference type="PANTHER" id="PTHR21562">
    <property type="entry name" value="NOTUM-RELATED"/>
    <property type="match status" value="1"/>
</dbReference>
<keyword evidence="4 5" id="KW-0134">Cell wall</keyword>
<dbReference type="GO" id="GO:0071555">
    <property type="term" value="P:cell wall organization"/>
    <property type="evidence" value="ECO:0007669"/>
    <property type="project" value="UniProtKB-KW"/>
</dbReference>
<dbReference type="AlphaFoldDB" id="A0A7I8KE49"/>
<dbReference type="GO" id="GO:0052793">
    <property type="term" value="F:pectin acetylesterase activity"/>
    <property type="evidence" value="ECO:0007669"/>
    <property type="project" value="TreeGrafter"/>
</dbReference>
<comment type="similarity">
    <text evidence="3 5">Belongs to the pectinacetylesterase family.</text>
</comment>
<feature type="signal peptide" evidence="5">
    <location>
        <begin position="1"/>
        <end position="23"/>
    </location>
</feature>
<dbReference type="InterPro" id="IPR004963">
    <property type="entry name" value="PAE/NOTUM"/>
</dbReference>
<dbReference type="EMBL" id="LR746267">
    <property type="protein sequence ID" value="CAA7395504.1"/>
    <property type="molecule type" value="Genomic_DNA"/>
</dbReference>
<dbReference type="GO" id="GO:0009505">
    <property type="term" value="C:plant-type cell wall"/>
    <property type="evidence" value="ECO:0007669"/>
    <property type="project" value="TreeGrafter"/>
</dbReference>
<proteinExistence type="inferred from homology"/>
<organism evidence="6 7">
    <name type="scientific">Spirodela intermedia</name>
    <name type="common">Intermediate duckweed</name>
    <dbReference type="NCBI Taxonomy" id="51605"/>
    <lineage>
        <taxon>Eukaryota</taxon>
        <taxon>Viridiplantae</taxon>
        <taxon>Streptophyta</taxon>
        <taxon>Embryophyta</taxon>
        <taxon>Tracheophyta</taxon>
        <taxon>Spermatophyta</taxon>
        <taxon>Magnoliopsida</taxon>
        <taxon>Liliopsida</taxon>
        <taxon>Araceae</taxon>
        <taxon>Lemnoideae</taxon>
        <taxon>Spirodela</taxon>
    </lineage>
</organism>
<gene>
    <name evidence="6" type="ORF">SI8410_04006165</name>
</gene>
<keyword evidence="5" id="KW-0378">Hydrolase</keyword>
<reference evidence="6" key="1">
    <citation type="submission" date="2020-02" db="EMBL/GenBank/DDBJ databases">
        <authorList>
            <person name="Scholz U."/>
            <person name="Mascher M."/>
            <person name="Fiebig A."/>
        </authorList>
    </citation>
    <scope>NUCLEOTIDE SEQUENCE</scope>
</reference>
<name>A0A7I8KE49_SPIIN</name>
<comment type="subcellular location">
    <subcellularLocation>
        <location evidence="2 5">Secreted</location>
        <location evidence="2 5">Cell wall</location>
    </subcellularLocation>
</comment>
<feature type="chain" id="PRO_5029944090" description="Pectin acetylesterase" evidence="5">
    <location>
        <begin position="24"/>
        <end position="405"/>
    </location>
</feature>
<sequence>MGRTCGWIVLSLGLLVSVGRGPASQFADAACDQYVDITYLQNAAAKGAVCLDGSPPAYHLFRGFGTGLNNWLVHLEGGGWCDDVSSCLARKNTNLGSSTAMEKQAQFAGILSSNQQCNPDFYNWNKVKIRYCDGSSFTGDVEEVDPSTNLHYRGHRVFMVVMEELRSRGMDRAENALLSGCSAGGLASMLHCDGFRSLLPGGARVKCLADAGFFIDVMSIDGNRTIKSFYDGVVNLHGSARHLPPSCTSKMPPNTCFFPQYMAWRIQTPLFLLNPAYDSWQISNVLVPYTADPSGSWKSCKTDIKQCSPPQLDVLQRFRTYFLEAVGGLGSSSSRGMFINSCFVHCQSEDQRTWLWQDSPTLHSTQIGKAVGDWYYDRRGFQEVDCAYPCNPSCPKFYTYHPIIF</sequence>
<evidence type="ECO:0000256" key="3">
    <source>
        <dbReference type="ARBA" id="ARBA00005784"/>
    </source>
</evidence>
<keyword evidence="5" id="KW-0732">Signal</keyword>
<keyword evidence="5" id="KW-0964">Secreted</keyword>
<evidence type="ECO:0000313" key="7">
    <source>
        <dbReference type="Proteomes" id="UP000663760"/>
    </source>
</evidence>
<comment type="function">
    <text evidence="1 5">Hydrolyzes acetyl esters in homogalacturonan regions of pectin. In type I primary cell wall, galacturonic acid residues of pectin can be acetylated at the O-2 and O-3 positions. Decreasing the degree of acetylation of pectin gels in vitro alters their physical properties.</text>
</comment>